<dbReference type="InterPro" id="IPR002347">
    <property type="entry name" value="SDR_fam"/>
</dbReference>
<dbReference type="Gene3D" id="3.40.50.720">
    <property type="entry name" value="NAD(P)-binding Rossmann-like Domain"/>
    <property type="match status" value="1"/>
</dbReference>
<evidence type="ECO:0000313" key="3">
    <source>
        <dbReference type="EMBL" id="RLV76063.1"/>
    </source>
</evidence>
<dbReference type="Pfam" id="PF13561">
    <property type="entry name" value="adh_short_C2"/>
    <property type="match status" value="1"/>
</dbReference>
<keyword evidence="2" id="KW-0560">Oxidoreductase</keyword>
<comment type="caution">
    <text evidence="3">The sequence shown here is derived from an EMBL/GenBank/DDBJ whole genome shotgun (WGS) entry which is preliminary data.</text>
</comment>
<name>A0A0A0N506_STRRN</name>
<protein>
    <recommendedName>
        <fullName evidence="5">Short-chain dehydrogenase</fullName>
    </recommendedName>
</protein>
<dbReference type="FunFam" id="3.40.50.720:FF:000084">
    <property type="entry name" value="Short-chain dehydrogenase reductase"/>
    <property type="match status" value="1"/>
</dbReference>
<dbReference type="PANTHER" id="PTHR43639:SF1">
    <property type="entry name" value="SHORT-CHAIN DEHYDROGENASE_REDUCTASE FAMILY PROTEIN"/>
    <property type="match status" value="1"/>
</dbReference>
<dbReference type="GO" id="GO:0016491">
    <property type="term" value="F:oxidoreductase activity"/>
    <property type="evidence" value="ECO:0007669"/>
    <property type="project" value="UniProtKB-KW"/>
</dbReference>
<reference evidence="3 4" key="1">
    <citation type="journal article" date="2018" name="J. Biol. Chem.">
        <title>Discovery of the actinoplanic acid pathway in Streptomyces rapamycinicus reveals a genetically conserved synergism with rapamycin.</title>
        <authorList>
            <person name="Mrak P."/>
            <person name="Krastel P."/>
            <person name="Pivk Lukancic P."/>
            <person name="Tao J."/>
            <person name="Pistorius D."/>
            <person name="Moore C.M."/>
        </authorList>
    </citation>
    <scope>NUCLEOTIDE SEQUENCE [LARGE SCALE GENOMIC DNA]</scope>
    <source>
        <strain evidence="3 4">NRRL 5491</strain>
    </source>
</reference>
<dbReference type="PRINTS" id="PR00080">
    <property type="entry name" value="SDRFAMILY"/>
</dbReference>
<dbReference type="HOGENOM" id="CLU_010194_1_2_11"/>
<evidence type="ECO:0000256" key="1">
    <source>
        <dbReference type="ARBA" id="ARBA00006484"/>
    </source>
</evidence>
<dbReference type="KEGG" id="src:M271_01095"/>
<dbReference type="RefSeq" id="WP_020865252.1">
    <property type="nucleotide sequence ID" value="NC_022785.1"/>
</dbReference>
<accession>A0A0A0N506</accession>
<gene>
    <name evidence="3" type="ORF">D3C57_142595</name>
</gene>
<dbReference type="STRING" id="1343740.M271_01095"/>
<dbReference type="InterPro" id="IPR036291">
    <property type="entry name" value="NAD(P)-bd_dom_sf"/>
</dbReference>
<dbReference type="EMBL" id="QYCY01000002">
    <property type="protein sequence ID" value="RLV76063.1"/>
    <property type="molecule type" value="Genomic_DNA"/>
</dbReference>
<organism evidence="3 4">
    <name type="scientific">Streptomyces rapamycinicus (strain ATCC 29253 / DSM 41530 / NRRL 5491 / AYB-994)</name>
    <name type="common">Streptomyces hygroscopicus (strain ATCC 29253)</name>
    <dbReference type="NCBI Taxonomy" id="1343740"/>
    <lineage>
        <taxon>Bacteria</taxon>
        <taxon>Bacillati</taxon>
        <taxon>Actinomycetota</taxon>
        <taxon>Actinomycetes</taxon>
        <taxon>Kitasatosporales</taxon>
        <taxon>Streptomycetaceae</taxon>
        <taxon>Streptomyces</taxon>
        <taxon>Streptomyces violaceusniger group</taxon>
    </lineage>
</organism>
<dbReference type="Proteomes" id="UP000281594">
    <property type="component" value="Unassembled WGS sequence"/>
</dbReference>
<dbReference type="InterPro" id="IPR020904">
    <property type="entry name" value="Sc_DH/Rdtase_CS"/>
</dbReference>
<dbReference type="AlphaFoldDB" id="A0A0A0N506"/>
<sequence>MQQNQALQELLEALPADERLRGRTALITGSSSGIGEAIAKVLAASGAEVVVSGRNSDRAGAVADAIRAKGGTAHVVTATLDAEPSEIREFAARAEAALGGSIDILVNNAGVYPGGSTADVTDEEMQALWATNIRAPHVLVATLAPRMAERGHGSIVNIGSWMARVGVPYMALYPATKAAIEQLTRAWAAEYGPSGVHVNTVAPGATATPGNGAFVDVLAAMTKDTPAGAPVRPIDIAYAVRWLVSDEAAFVHGATFDIDGGIDATRMR</sequence>
<evidence type="ECO:0000313" key="4">
    <source>
        <dbReference type="Proteomes" id="UP000281594"/>
    </source>
</evidence>
<dbReference type="PROSITE" id="PS00061">
    <property type="entry name" value="ADH_SHORT"/>
    <property type="match status" value="1"/>
</dbReference>
<dbReference type="PANTHER" id="PTHR43639">
    <property type="entry name" value="OXIDOREDUCTASE, SHORT-CHAIN DEHYDROGENASE/REDUCTASE FAMILY (AFU_ORTHOLOGUE AFUA_5G02870)"/>
    <property type="match status" value="1"/>
</dbReference>
<evidence type="ECO:0000256" key="2">
    <source>
        <dbReference type="ARBA" id="ARBA00023002"/>
    </source>
</evidence>
<proteinExistence type="inferred from homology"/>
<evidence type="ECO:0008006" key="5">
    <source>
        <dbReference type="Google" id="ProtNLM"/>
    </source>
</evidence>
<dbReference type="eggNOG" id="COG1028">
    <property type="taxonomic scope" value="Bacteria"/>
</dbReference>
<dbReference type="CDD" id="cd05233">
    <property type="entry name" value="SDR_c"/>
    <property type="match status" value="1"/>
</dbReference>
<dbReference type="SUPFAM" id="SSF51735">
    <property type="entry name" value="NAD(P)-binding Rossmann-fold domains"/>
    <property type="match status" value="1"/>
</dbReference>
<comment type="similarity">
    <text evidence="1">Belongs to the short-chain dehydrogenases/reductases (SDR) family.</text>
</comment>
<dbReference type="PRINTS" id="PR00081">
    <property type="entry name" value="GDHRDH"/>
</dbReference>